<dbReference type="KEGG" id="snl:BJD96_10690"/>
<evidence type="ECO:0000313" key="3">
    <source>
        <dbReference type="EMBL" id="PTK57639.1"/>
    </source>
</evidence>
<evidence type="ECO:0000313" key="5">
    <source>
        <dbReference type="Proteomes" id="UP000664081"/>
    </source>
</evidence>
<dbReference type="Proteomes" id="UP000240400">
    <property type="component" value="Unassembled WGS sequence"/>
</dbReference>
<sequence>MSLHFMIIFWLSLFFLIAGIISLVIYKVRGTQETKESLLGLTVILIIFGVVGVLFSIIFS</sequence>
<name>A0A291JMN4_9STAP</name>
<dbReference type="GeneID" id="66777536"/>
<keyword evidence="1" id="KW-1133">Transmembrane helix</keyword>
<feature type="transmembrane region" description="Helical" evidence="1">
    <location>
        <begin position="38"/>
        <end position="59"/>
    </location>
</feature>
<dbReference type="RefSeq" id="WP_096810624.1">
    <property type="nucleotide sequence ID" value="NZ_BMCF01000006.1"/>
</dbReference>
<reference evidence="2 5" key="3">
    <citation type="submission" date="2021-03" db="EMBL/GenBank/DDBJ databases">
        <title>Staphylococci and Mammaliicocci in bats.</title>
        <authorList>
            <person name="Fountain K."/>
        </authorList>
    </citation>
    <scope>NUCLEOTIDE SEQUENCE [LARGE SCALE GENOMIC DNA]</scope>
    <source>
        <strain evidence="2 5">18_1_E_SW</strain>
    </source>
</reference>
<evidence type="ECO:0000313" key="2">
    <source>
        <dbReference type="EMBL" id="MBO1228162.1"/>
    </source>
</evidence>
<dbReference type="OrthoDB" id="2410492at2"/>
<comment type="caution">
    <text evidence="3">The sequence shown here is derived from an EMBL/GenBank/DDBJ whole genome shotgun (WGS) entry which is preliminary data.</text>
</comment>
<protein>
    <submittedName>
        <fullName evidence="3">Uncharacterized protein</fullName>
    </submittedName>
</protein>
<feature type="transmembrane region" description="Helical" evidence="1">
    <location>
        <begin position="6"/>
        <end position="26"/>
    </location>
</feature>
<evidence type="ECO:0000256" key="1">
    <source>
        <dbReference type="SAM" id="Phobius"/>
    </source>
</evidence>
<organism evidence="3 4">
    <name type="scientific">Staphylococcus nepalensis</name>
    <dbReference type="NCBI Taxonomy" id="214473"/>
    <lineage>
        <taxon>Bacteria</taxon>
        <taxon>Bacillati</taxon>
        <taxon>Bacillota</taxon>
        <taxon>Bacilli</taxon>
        <taxon>Bacillales</taxon>
        <taxon>Staphylococcaceae</taxon>
        <taxon>Staphylococcus</taxon>
    </lineage>
</organism>
<keyword evidence="5" id="KW-1185">Reference proteome</keyword>
<reference evidence="3" key="2">
    <citation type="submission" date="2018-03" db="EMBL/GenBank/DDBJ databases">
        <authorList>
            <person name="Keele B.F."/>
        </authorList>
    </citation>
    <scope>NUCLEOTIDE SEQUENCE</scope>
    <source>
        <strain evidence="3">SNUC 4337</strain>
    </source>
</reference>
<dbReference type="EMBL" id="JAFNLT010000013">
    <property type="protein sequence ID" value="MBO1228162.1"/>
    <property type="molecule type" value="Genomic_DNA"/>
</dbReference>
<accession>A0A291JMN4</accession>
<proteinExistence type="predicted"/>
<keyword evidence="1" id="KW-0472">Membrane</keyword>
<dbReference type="EMBL" id="PZHR01000109">
    <property type="protein sequence ID" value="PTK57639.1"/>
    <property type="molecule type" value="Genomic_DNA"/>
</dbReference>
<dbReference type="AlphaFoldDB" id="A0A291JMN4"/>
<dbReference type="NCBIfam" id="NF047370">
    <property type="entry name" value="toxin_TsaT"/>
    <property type="match status" value="1"/>
</dbReference>
<gene>
    <name evidence="3" type="ORF">BUZ61_12435</name>
    <name evidence="2" type="ORF">J3T88_12755</name>
</gene>
<evidence type="ECO:0000313" key="4">
    <source>
        <dbReference type="Proteomes" id="UP000240400"/>
    </source>
</evidence>
<dbReference type="Proteomes" id="UP000664081">
    <property type="component" value="Unassembled WGS sequence"/>
</dbReference>
<keyword evidence="1" id="KW-0812">Transmembrane</keyword>
<reference evidence="3 4" key="1">
    <citation type="journal article" date="2016" name="Front. Microbiol.">
        <title>Comprehensive Phylogenetic Analysis of Bovine Non-aureus Staphylococci Species Based on Whole-Genome Sequencing.</title>
        <authorList>
            <person name="Naushad S."/>
            <person name="Barkema H.W."/>
            <person name="Luby C."/>
            <person name="Condas L.A."/>
            <person name="Nobrega D.B."/>
            <person name="Carson D.A."/>
            <person name="De Buck J."/>
        </authorList>
    </citation>
    <scope>NUCLEOTIDE SEQUENCE [LARGE SCALE GENOMIC DNA]</scope>
    <source>
        <strain evidence="3 4">SNUC 4337</strain>
    </source>
</reference>